<dbReference type="Gene3D" id="3.90.1200.10">
    <property type="match status" value="1"/>
</dbReference>
<accession>A0A367YUK5</accession>
<dbReference type="PANTHER" id="PTHR21310:SF42">
    <property type="entry name" value="BIFUNCTIONAL AAC_APH"/>
    <property type="match status" value="1"/>
</dbReference>
<dbReference type="PANTHER" id="PTHR21310">
    <property type="entry name" value="AMINOGLYCOSIDE PHOSPHOTRANSFERASE-RELATED-RELATED"/>
    <property type="match status" value="1"/>
</dbReference>
<evidence type="ECO:0000313" key="3">
    <source>
        <dbReference type="Proteomes" id="UP000252770"/>
    </source>
</evidence>
<gene>
    <name evidence="2" type="ORF">DT076_15630</name>
</gene>
<comment type="caution">
    <text evidence="2">The sequence shown here is derived from an EMBL/GenBank/DDBJ whole genome shotgun (WGS) entry which is preliminary data.</text>
</comment>
<dbReference type="Proteomes" id="UP000252770">
    <property type="component" value="Unassembled WGS sequence"/>
</dbReference>
<sequence length="298" mass="32137">MGEIIDQGPALVRHLVESQFPAWAGLVIERGPGGGTDNHLYRLGEDKVVRLPRQARAAEVVSKEHRWLPRLAPHLPLEIPEPLGVGVPDPAFPYPWSVYRWLDGDNLLDCPSADLADTAHRLGQFVRALQSIDPTGGPTSVRARPVTPNDDTGVCATIDKLATAGLLDPTPALEVWKTALETPAWTGPPVWIHSDLYTGNLLGQHGRLSAVIDFGMLGVGDPACDLLPAWSLLTTSTREAFRAQVGVDDDTWNRGRGWALSAGLGAVAVYGDTNPTLAIPGRHAIAQTIEDWQTKNTT</sequence>
<keyword evidence="3" id="KW-1185">Reference proteome</keyword>
<dbReference type="InterPro" id="IPR002575">
    <property type="entry name" value="Aminoglycoside_PTrfase"/>
</dbReference>
<protein>
    <submittedName>
        <fullName evidence="2">Phosphotransferase</fullName>
    </submittedName>
</protein>
<dbReference type="InterPro" id="IPR051678">
    <property type="entry name" value="AGP_Transferase"/>
</dbReference>
<dbReference type="SUPFAM" id="SSF56112">
    <property type="entry name" value="Protein kinase-like (PK-like)"/>
    <property type="match status" value="1"/>
</dbReference>
<dbReference type="AlphaFoldDB" id="A0A367YUK5"/>
<evidence type="ECO:0000259" key="1">
    <source>
        <dbReference type="Pfam" id="PF01636"/>
    </source>
</evidence>
<dbReference type="Gene3D" id="3.30.200.20">
    <property type="entry name" value="Phosphorylase Kinase, domain 1"/>
    <property type="match status" value="1"/>
</dbReference>
<proteinExistence type="predicted"/>
<reference evidence="2 3" key="1">
    <citation type="submission" date="2018-07" db="EMBL/GenBank/DDBJ databases">
        <title>Desertimonas flava gen. nov. sp. nov.</title>
        <authorList>
            <person name="Liu S."/>
        </authorList>
    </citation>
    <scope>NUCLEOTIDE SEQUENCE [LARGE SCALE GENOMIC DNA]</scope>
    <source>
        <strain evidence="2 3">16Sb5-5</strain>
    </source>
</reference>
<evidence type="ECO:0000313" key="2">
    <source>
        <dbReference type="EMBL" id="RCK68651.1"/>
    </source>
</evidence>
<dbReference type="RefSeq" id="WP_114127622.1">
    <property type="nucleotide sequence ID" value="NZ_QOUI01000010.1"/>
</dbReference>
<organism evidence="2 3">
    <name type="scientific">Desertihabitans brevis</name>
    <dbReference type="NCBI Taxonomy" id="2268447"/>
    <lineage>
        <taxon>Bacteria</taxon>
        <taxon>Bacillati</taxon>
        <taxon>Actinomycetota</taxon>
        <taxon>Actinomycetes</taxon>
        <taxon>Propionibacteriales</taxon>
        <taxon>Propionibacteriaceae</taxon>
        <taxon>Desertihabitans</taxon>
    </lineage>
</organism>
<feature type="domain" description="Aminoglycoside phosphotransferase" evidence="1">
    <location>
        <begin position="31"/>
        <end position="258"/>
    </location>
</feature>
<dbReference type="EMBL" id="QOUI01000010">
    <property type="protein sequence ID" value="RCK68651.1"/>
    <property type="molecule type" value="Genomic_DNA"/>
</dbReference>
<dbReference type="GO" id="GO:0016740">
    <property type="term" value="F:transferase activity"/>
    <property type="evidence" value="ECO:0007669"/>
    <property type="project" value="UniProtKB-KW"/>
</dbReference>
<name>A0A367YUK5_9ACTN</name>
<dbReference type="InterPro" id="IPR011009">
    <property type="entry name" value="Kinase-like_dom_sf"/>
</dbReference>
<keyword evidence="2" id="KW-0808">Transferase</keyword>
<dbReference type="Pfam" id="PF01636">
    <property type="entry name" value="APH"/>
    <property type="match status" value="1"/>
</dbReference>
<dbReference type="CDD" id="cd05155">
    <property type="entry name" value="APH_ChoK_like_1"/>
    <property type="match status" value="1"/>
</dbReference>